<dbReference type="InterPro" id="IPR027417">
    <property type="entry name" value="P-loop_NTPase"/>
</dbReference>
<dbReference type="PRINTS" id="PR01590">
    <property type="entry name" value="HTHFIS"/>
</dbReference>
<evidence type="ECO:0000256" key="2">
    <source>
        <dbReference type="ARBA" id="ARBA00022840"/>
    </source>
</evidence>
<dbReference type="Pfam" id="PF25601">
    <property type="entry name" value="AAA_lid_14"/>
    <property type="match status" value="1"/>
</dbReference>
<dbReference type="InterPro" id="IPR002197">
    <property type="entry name" value="HTH_Fis"/>
</dbReference>
<dbReference type="PANTHER" id="PTHR32071">
    <property type="entry name" value="TRANSCRIPTIONAL REGULATORY PROTEIN"/>
    <property type="match status" value="1"/>
</dbReference>
<dbReference type="SMART" id="SM00382">
    <property type="entry name" value="AAA"/>
    <property type="match status" value="1"/>
</dbReference>
<evidence type="ECO:0000256" key="5">
    <source>
        <dbReference type="ARBA" id="ARBA00023163"/>
    </source>
</evidence>
<dbReference type="InterPro" id="IPR035965">
    <property type="entry name" value="PAS-like_dom_sf"/>
</dbReference>
<evidence type="ECO:0000256" key="1">
    <source>
        <dbReference type="ARBA" id="ARBA00022741"/>
    </source>
</evidence>
<protein>
    <submittedName>
        <fullName evidence="7">Sigma 54-interacting transcriptional regulator</fullName>
    </submittedName>
</protein>
<dbReference type="Pfam" id="PF02954">
    <property type="entry name" value="HTH_8"/>
    <property type="match status" value="1"/>
</dbReference>
<evidence type="ECO:0000256" key="3">
    <source>
        <dbReference type="ARBA" id="ARBA00023015"/>
    </source>
</evidence>
<dbReference type="NCBIfam" id="TIGR00229">
    <property type="entry name" value="sensory_box"/>
    <property type="match status" value="1"/>
</dbReference>
<dbReference type="PROSITE" id="PS00688">
    <property type="entry name" value="SIGMA54_INTERACT_3"/>
    <property type="match status" value="1"/>
</dbReference>
<dbReference type="Pfam" id="PF08448">
    <property type="entry name" value="PAS_4"/>
    <property type="match status" value="1"/>
</dbReference>
<keyword evidence="3" id="KW-0805">Transcription regulation</keyword>
<dbReference type="InterPro" id="IPR025944">
    <property type="entry name" value="Sigma_54_int_dom_CS"/>
</dbReference>
<accession>A0ABZ2N498</accession>
<dbReference type="Gene3D" id="3.40.50.300">
    <property type="entry name" value="P-loop containing nucleotide triphosphate hydrolases"/>
    <property type="match status" value="1"/>
</dbReference>
<dbReference type="InterPro" id="IPR009057">
    <property type="entry name" value="Homeodomain-like_sf"/>
</dbReference>
<evidence type="ECO:0000256" key="4">
    <source>
        <dbReference type="ARBA" id="ARBA00023125"/>
    </source>
</evidence>
<keyword evidence="2" id="KW-0067">ATP-binding</keyword>
<keyword evidence="5" id="KW-0804">Transcription</keyword>
<dbReference type="InterPro" id="IPR058031">
    <property type="entry name" value="AAA_lid_NorR"/>
</dbReference>
<dbReference type="InterPro" id="IPR000014">
    <property type="entry name" value="PAS"/>
</dbReference>
<dbReference type="Gene3D" id="3.30.450.20">
    <property type="entry name" value="PAS domain"/>
    <property type="match status" value="1"/>
</dbReference>
<dbReference type="InterPro" id="IPR025943">
    <property type="entry name" value="Sigma_54_int_dom_ATP-bd_2"/>
</dbReference>
<dbReference type="SUPFAM" id="SSF46689">
    <property type="entry name" value="Homeodomain-like"/>
    <property type="match status" value="1"/>
</dbReference>
<evidence type="ECO:0000259" key="6">
    <source>
        <dbReference type="PROSITE" id="PS50045"/>
    </source>
</evidence>
<dbReference type="InterPro" id="IPR003593">
    <property type="entry name" value="AAA+_ATPase"/>
</dbReference>
<dbReference type="SUPFAM" id="SSF52540">
    <property type="entry name" value="P-loop containing nucleoside triphosphate hydrolases"/>
    <property type="match status" value="1"/>
</dbReference>
<keyword evidence="4" id="KW-0238">DNA-binding</keyword>
<dbReference type="SUPFAM" id="SSF55785">
    <property type="entry name" value="PYP-like sensor domain (PAS domain)"/>
    <property type="match status" value="1"/>
</dbReference>
<dbReference type="Pfam" id="PF00158">
    <property type="entry name" value="Sigma54_activat"/>
    <property type="match status" value="1"/>
</dbReference>
<reference evidence="7 8" key="1">
    <citation type="submission" date="2024-02" db="EMBL/GenBank/DDBJ databases">
        <title>Seven novel Bacillus-like species.</title>
        <authorList>
            <person name="Liu G."/>
        </authorList>
    </citation>
    <scope>NUCLEOTIDE SEQUENCE [LARGE SCALE GENOMIC DNA]</scope>
    <source>
        <strain evidence="7 8">FJAT-52991</strain>
    </source>
</reference>
<evidence type="ECO:0000313" key="8">
    <source>
        <dbReference type="Proteomes" id="UP001387364"/>
    </source>
</evidence>
<dbReference type="EMBL" id="CP147404">
    <property type="protein sequence ID" value="WXB92402.1"/>
    <property type="molecule type" value="Genomic_DNA"/>
</dbReference>
<evidence type="ECO:0000313" key="7">
    <source>
        <dbReference type="EMBL" id="WXB92402.1"/>
    </source>
</evidence>
<dbReference type="Gene3D" id="1.10.8.60">
    <property type="match status" value="1"/>
</dbReference>
<organism evidence="7 8">
    <name type="scientific">Bacillus kandeliae</name>
    <dbReference type="NCBI Taxonomy" id="3129297"/>
    <lineage>
        <taxon>Bacteria</taxon>
        <taxon>Bacillati</taxon>
        <taxon>Bacillota</taxon>
        <taxon>Bacilli</taxon>
        <taxon>Bacillales</taxon>
        <taxon>Bacillaceae</taxon>
        <taxon>Bacillus</taxon>
    </lineage>
</organism>
<dbReference type="Gene3D" id="1.10.10.60">
    <property type="entry name" value="Homeodomain-like"/>
    <property type="match status" value="1"/>
</dbReference>
<keyword evidence="8" id="KW-1185">Reference proteome</keyword>
<gene>
    <name evidence="7" type="ORF">WDJ61_14350</name>
</gene>
<dbReference type="Proteomes" id="UP001387364">
    <property type="component" value="Chromosome"/>
</dbReference>
<proteinExistence type="predicted"/>
<dbReference type="InterPro" id="IPR002078">
    <property type="entry name" value="Sigma_54_int"/>
</dbReference>
<dbReference type="CDD" id="cd00009">
    <property type="entry name" value="AAA"/>
    <property type="match status" value="1"/>
</dbReference>
<feature type="domain" description="Sigma-54 factor interaction" evidence="6">
    <location>
        <begin position="144"/>
        <end position="371"/>
    </location>
</feature>
<dbReference type="PANTHER" id="PTHR32071:SF74">
    <property type="entry name" value="TRANSCRIPTIONAL ACTIVATOR ROCR"/>
    <property type="match status" value="1"/>
</dbReference>
<sequence length="468" mass="53352">MSLKDLELLLTMYTEVAEKIDLGIHVIDSNEKTIIYNKKMREIEGMGIEDVLDRNLLDVFQFDRAEESTLLQVLKTGEAIQNVKQTYFNINGHEITTINHTFPIVEDSLIIGAVEIAKDVTKLEKMIQENILKKGDTHYTFDNIISENPSVVEAIETSKRATRTSSSVLIIGEIGTGKELFAESIHNGSPRSNKPFISQNCAALPDTLIESILFGSNGDSDLDDDRPGLFEQANGGTLLLDEIDALSLSLQSKLLRVIQEKKLRREDGAKDTPVDVRLIATISEDPIDAIAANKLRKDLYYRLSVVSVFIPPLRERKEDIDLLSQFFINKYNHLFGMHIQSLDEEVKEYFSNYEWPGNVRELEHVIEGAMNLMEHEEIITFTHLPSSFRNKSGVGLESKELEKIEGFLYQPKTVLPLEEYIQEAETYYIKKALQHHEHNITKTAKALGMSRQNLQYRIRKYDIGKNNY</sequence>
<keyword evidence="1" id="KW-0547">Nucleotide-binding</keyword>
<dbReference type="InterPro" id="IPR013656">
    <property type="entry name" value="PAS_4"/>
</dbReference>
<dbReference type="RefSeq" id="WP_338750864.1">
    <property type="nucleotide sequence ID" value="NZ_CP147404.1"/>
</dbReference>
<name>A0ABZ2N498_9BACI</name>
<dbReference type="PROSITE" id="PS50045">
    <property type="entry name" value="SIGMA54_INTERACT_4"/>
    <property type="match status" value="1"/>
</dbReference>
<dbReference type="PROSITE" id="PS00676">
    <property type="entry name" value="SIGMA54_INTERACT_2"/>
    <property type="match status" value="1"/>
</dbReference>